<sequence>MRNGNNFWPFLAICGAVTAAFIWFRNGQNNLPQWAQQPMNQMGRTAQQIAGAFNPQG</sequence>
<protein>
    <submittedName>
        <fullName evidence="2">Uncharacterized protein</fullName>
    </submittedName>
</protein>
<keyword evidence="1" id="KW-0812">Transmembrane</keyword>
<name>A0A917RWU5_9BACL</name>
<keyword evidence="1" id="KW-0472">Membrane</keyword>
<dbReference type="AlphaFoldDB" id="A0A917RWU5"/>
<evidence type="ECO:0000256" key="1">
    <source>
        <dbReference type="SAM" id="Phobius"/>
    </source>
</evidence>
<proteinExistence type="predicted"/>
<dbReference type="EMBL" id="BMOK01000001">
    <property type="protein sequence ID" value="GGL41520.1"/>
    <property type="molecule type" value="Genomic_DNA"/>
</dbReference>
<dbReference type="Proteomes" id="UP000654670">
    <property type="component" value="Unassembled WGS sequence"/>
</dbReference>
<feature type="transmembrane region" description="Helical" evidence="1">
    <location>
        <begin position="6"/>
        <end position="24"/>
    </location>
</feature>
<evidence type="ECO:0000313" key="2">
    <source>
        <dbReference type="EMBL" id="GGL41520.1"/>
    </source>
</evidence>
<accession>A0A917RWU5</accession>
<keyword evidence="3" id="KW-1185">Reference proteome</keyword>
<reference evidence="2" key="2">
    <citation type="submission" date="2020-09" db="EMBL/GenBank/DDBJ databases">
        <authorList>
            <person name="Sun Q."/>
            <person name="Ohkuma M."/>
        </authorList>
    </citation>
    <scope>NUCLEOTIDE SEQUENCE</scope>
    <source>
        <strain evidence="2">JCM 15325</strain>
    </source>
</reference>
<gene>
    <name evidence="2" type="ORF">GCM10007968_01710</name>
</gene>
<evidence type="ECO:0000313" key="3">
    <source>
        <dbReference type="Proteomes" id="UP000654670"/>
    </source>
</evidence>
<keyword evidence="1" id="KW-1133">Transmembrane helix</keyword>
<reference evidence="2" key="1">
    <citation type="journal article" date="2014" name="Int. J. Syst. Evol. Microbiol.">
        <title>Complete genome sequence of Corynebacterium casei LMG S-19264T (=DSM 44701T), isolated from a smear-ripened cheese.</title>
        <authorList>
            <consortium name="US DOE Joint Genome Institute (JGI-PGF)"/>
            <person name="Walter F."/>
            <person name="Albersmeier A."/>
            <person name="Kalinowski J."/>
            <person name="Ruckert C."/>
        </authorList>
    </citation>
    <scope>NUCLEOTIDE SEQUENCE</scope>
    <source>
        <strain evidence="2">JCM 15325</strain>
    </source>
</reference>
<comment type="caution">
    <text evidence="2">The sequence shown here is derived from an EMBL/GenBank/DDBJ whole genome shotgun (WGS) entry which is preliminary data.</text>
</comment>
<dbReference type="RefSeq" id="WP_188800884.1">
    <property type="nucleotide sequence ID" value="NZ_BMOK01000001.1"/>
</dbReference>
<organism evidence="2 3">
    <name type="scientific">Sporolactobacillus putidus</name>
    <dbReference type="NCBI Taxonomy" id="492735"/>
    <lineage>
        <taxon>Bacteria</taxon>
        <taxon>Bacillati</taxon>
        <taxon>Bacillota</taxon>
        <taxon>Bacilli</taxon>
        <taxon>Bacillales</taxon>
        <taxon>Sporolactobacillaceae</taxon>
        <taxon>Sporolactobacillus</taxon>
    </lineage>
</organism>